<dbReference type="InterPro" id="IPR001810">
    <property type="entry name" value="F-box_dom"/>
</dbReference>
<protein>
    <recommendedName>
        <fullName evidence="1">F-box domain-containing protein</fullName>
    </recommendedName>
</protein>
<dbReference type="EMBL" id="JADFTS010000004">
    <property type="protein sequence ID" value="KAF9609583.1"/>
    <property type="molecule type" value="Genomic_DNA"/>
</dbReference>
<feature type="domain" description="F-box" evidence="1">
    <location>
        <begin position="23"/>
        <end position="63"/>
    </location>
</feature>
<name>A0A835I5J6_9MAGN</name>
<evidence type="ECO:0000259" key="1">
    <source>
        <dbReference type="SMART" id="SM00256"/>
    </source>
</evidence>
<comment type="caution">
    <text evidence="2">The sequence shown here is derived from an EMBL/GenBank/DDBJ whole genome shotgun (WGS) entry which is preliminary data.</text>
</comment>
<gene>
    <name evidence="2" type="ORF">IFM89_017222</name>
</gene>
<dbReference type="PANTHER" id="PTHR31672">
    <property type="entry name" value="BNACNNG10540D PROTEIN"/>
    <property type="match status" value="1"/>
</dbReference>
<proteinExistence type="predicted"/>
<dbReference type="AlphaFoldDB" id="A0A835I5J6"/>
<keyword evidence="3" id="KW-1185">Reference proteome</keyword>
<sequence>MKKKKKKKNVEECKEEEGVFSKLPNDITTNILLKLPFKSVGRGRCVCKLWYNILSDTYFLKAQLTQLSKISPDIFLFTRASLVTQQFLYIEVSEEAFKSNPIMPFKVIDYDFISEAFHLLPRILGCCNGFVCISGIKLLQTELPCYPIYVFNPITEEYSDLPQCDDPYLEELECGEERDVCLSGFGFDDSIMEFKLVIVMFVELGSKSGIYENIVQVHTLGSTIWRRMNGVVPDVLRSSQ</sequence>
<dbReference type="Gene3D" id="1.20.1280.50">
    <property type="match status" value="1"/>
</dbReference>
<dbReference type="InterPro" id="IPR050796">
    <property type="entry name" value="SCF_F-box_component"/>
</dbReference>
<dbReference type="OrthoDB" id="1867629at2759"/>
<accession>A0A835I5J6</accession>
<dbReference type="InterPro" id="IPR036047">
    <property type="entry name" value="F-box-like_dom_sf"/>
</dbReference>
<reference evidence="2 3" key="1">
    <citation type="submission" date="2020-10" db="EMBL/GenBank/DDBJ databases">
        <title>The Coptis chinensis genome and diversification of protoberbering-type alkaloids.</title>
        <authorList>
            <person name="Wang B."/>
            <person name="Shu S."/>
            <person name="Song C."/>
            <person name="Liu Y."/>
        </authorList>
    </citation>
    <scope>NUCLEOTIDE SEQUENCE [LARGE SCALE GENOMIC DNA]</scope>
    <source>
        <strain evidence="2">HL-2020</strain>
        <tissue evidence="2">Leaf</tissue>
    </source>
</reference>
<evidence type="ECO:0000313" key="2">
    <source>
        <dbReference type="EMBL" id="KAF9609583.1"/>
    </source>
</evidence>
<organism evidence="2 3">
    <name type="scientific">Coptis chinensis</name>
    <dbReference type="NCBI Taxonomy" id="261450"/>
    <lineage>
        <taxon>Eukaryota</taxon>
        <taxon>Viridiplantae</taxon>
        <taxon>Streptophyta</taxon>
        <taxon>Embryophyta</taxon>
        <taxon>Tracheophyta</taxon>
        <taxon>Spermatophyta</taxon>
        <taxon>Magnoliopsida</taxon>
        <taxon>Ranunculales</taxon>
        <taxon>Ranunculaceae</taxon>
        <taxon>Coptidoideae</taxon>
        <taxon>Coptis</taxon>
    </lineage>
</organism>
<dbReference type="PANTHER" id="PTHR31672:SF13">
    <property type="entry name" value="F-BOX PROTEIN CPR30-LIKE"/>
    <property type="match status" value="1"/>
</dbReference>
<evidence type="ECO:0000313" key="3">
    <source>
        <dbReference type="Proteomes" id="UP000631114"/>
    </source>
</evidence>
<dbReference type="SMART" id="SM00256">
    <property type="entry name" value="FBOX"/>
    <property type="match status" value="1"/>
</dbReference>
<dbReference type="Pfam" id="PF00646">
    <property type="entry name" value="F-box"/>
    <property type="match status" value="1"/>
</dbReference>
<dbReference type="Proteomes" id="UP000631114">
    <property type="component" value="Unassembled WGS sequence"/>
</dbReference>
<dbReference type="SUPFAM" id="SSF81383">
    <property type="entry name" value="F-box domain"/>
    <property type="match status" value="1"/>
</dbReference>